<dbReference type="SUPFAM" id="SSF47781">
    <property type="entry name" value="RuvA domain 2-like"/>
    <property type="match status" value="2"/>
</dbReference>
<keyword evidence="1" id="KW-1133">Transmembrane helix</keyword>
<dbReference type="GO" id="GO:0015628">
    <property type="term" value="P:protein secretion by the type II secretion system"/>
    <property type="evidence" value="ECO:0007669"/>
    <property type="project" value="TreeGrafter"/>
</dbReference>
<dbReference type="OrthoDB" id="981124at2"/>
<reference evidence="2 3" key="1">
    <citation type="submission" date="2018-01" db="EMBL/GenBank/DDBJ databases">
        <authorList>
            <person name="Gaut B.S."/>
            <person name="Morton B.R."/>
            <person name="Clegg M.T."/>
            <person name="Duvall M.R."/>
        </authorList>
    </citation>
    <scope>NUCLEOTIDE SEQUENCE [LARGE SCALE GENOMIC DNA]</scope>
    <source>
        <strain evidence="2 3">HR-AY</strain>
    </source>
</reference>
<evidence type="ECO:0000313" key="3">
    <source>
        <dbReference type="Proteomes" id="UP000237310"/>
    </source>
</evidence>
<keyword evidence="1" id="KW-0472">Membrane</keyword>
<evidence type="ECO:0008006" key="4">
    <source>
        <dbReference type="Google" id="ProtNLM"/>
    </source>
</evidence>
<gene>
    <name evidence="2" type="ORF">C3L50_12870</name>
</gene>
<dbReference type="InterPro" id="IPR010994">
    <property type="entry name" value="RuvA_2-like"/>
</dbReference>
<proteinExistence type="predicted"/>
<dbReference type="GO" id="GO:0015627">
    <property type="term" value="C:type II protein secretion system complex"/>
    <property type="evidence" value="ECO:0007669"/>
    <property type="project" value="TreeGrafter"/>
</dbReference>
<dbReference type="Proteomes" id="UP000237310">
    <property type="component" value="Unassembled WGS sequence"/>
</dbReference>
<dbReference type="RefSeq" id="WP_103806586.1">
    <property type="nucleotide sequence ID" value="NZ_PQVG01000007.1"/>
</dbReference>
<keyword evidence="1" id="KW-0812">Transmembrane</keyword>
<dbReference type="Gene3D" id="1.10.150.280">
    <property type="entry name" value="AF1531-like domain"/>
    <property type="match status" value="2"/>
</dbReference>
<accession>A0A2S5A7T1</accession>
<feature type="transmembrane region" description="Helical" evidence="1">
    <location>
        <begin position="20"/>
        <end position="37"/>
    </location>
</feature>
<dbReference type="EMBL" id="PQVG01000007">
    <property type="protein sequence ID" value="POY38153.1"/>
    <property type="molecule type" value="Genomic_DNA"/>
</dbReference>
<evidence type="ECO:0000313" key="2">
    <source>
        <dbReference type="EMBL" id="POY38153.1"/>
    </source>
</evidence>
<comment type="caution">
    <text evidence="2">The sequence shown here is derived from an EMBL/GenBank/DDBJ whole genome shotgun (WGS) entry which is preliminary data.</text>
</comment>
<organism evidence="2 3">
    <name type="scientific">Flavobacterium alvei</name>
    <dbReference type="NCBI Taxonomy" id="2080416"/>
    <lineage>
        <taxon>Bacteria</taxon>
        <taxon>Pseudomonadati</taxon>
        <taxon>Bacteroidota</taxon>
        <taxon>Flavobacteriia</taxon>
        <taxon>Flavobacteriales</taxon>
        <taxon>Flavobacteriaceae</taxon>
        <taxon>Flavobacterium</taxon>
    </lineage>
</organism>
<keyword evidence="3" id="KW-1185">Reference proteome</keyword>
<name>A0A2S5A7T1_9FLAO</name>
<dbReference type="InterPro" id="IPR051675">
    <property type="entry name" value="Endo/Exo/Phosphatase_dom_1"/>
</dbReference>
<sequence>MISETIKSFFKFSREQRTGVFLLFGIIIIFQILYFLVDFSSVSKDSLEKEKWLSLQSQIDSLKQEKLDYVPKIYPFNPNFITDYKGYKLGMSVPEIDRLLAFRKQNKYVNSPKEFQAVTKVSDSLLNAISPYFKFPDWVNNKKEFNTYKKFAYTAFAKKEKMEVIDINQATQEDLIKIYGIGEAISMRILKFKESLGGFVSMEQMNDIWGLSPEVIQNLNTHFKVSTLPNIKKIDINNASIKELSLFPYFKYPISKNIVTFRSMNGDIKNIQDLTKIKGLSIDKANIIALYLAF</sequence>
<dbReference type="Pfam" id="PF12836">
    <property type="entry name" value="HHH_3"/>
    <property type="match status" value="2"/>
</dbReference>
<dbReference type="AlphaFoldDB" id="A0A2S5A7T1"/>
<evidence type="ECO:0000256" key="1">
    <source>
        <dbReference type="SAM" id="Phobius"/>
    </source>
</evidence>
<dbReference type="PANTHER" id="PTHR21180">
    <property type="entry name" value="ENDONUCLEASE/EXONUCLEASE/PHOSPHATASE FAMILY DOMAIN-CONTAINING PROTEIN 1"/>
    <property type="match status" value="1"/>
</dbReference>
<dbReference type="PANTHER" id="PTHR21180:SF32">
    <property type="entry name" value="ENDONUCLEASE_EXONUCLEASE_PHOSPHATASE FAMILY DOMAIN-CONTAINING PROTEIN 1"/>
    <property type="match status" value="1"/>
</dbReference>
<protein>
    <recommendedName>
        <fullName evidence="4">Competence protein ComEA</fullName>
    </recommendedName>
</protein>